<evidence type="ECO:0008006" key="4">
    <source>
        <dbReference type="Google" id="ProtNLM"/>
    </source>
</evidence>
<dbReference type="RefSeq" id="WP_171324762.1">
    <property type="nucleotide sequence ID" value="NZ_JABFBC010000001.1"/>
</dbReference>
<organism evidence="2 3">
    <name type="scientific">Halovulum dunhuangense</name>
    <dbReference type="NCBI Taxonomy" id="1505036"/>
    <lineage>
        <taxon>Bacteria</taxon>
        <taxon>Pseudomonadati</taxon>
        <taxon>Pseudomonadota</taxon>
        <taxon>Alphaproteobacteria</taxon>
        <taxon>Rhodobacterales</taxon>
        <taxon>Paracoccaceae</taxon>
        <taxon>Halovulum</taxon>
    </lineage>
</organism>
<evidence type="ECO:0000313" key="3">
    <source>
        <dbReference type="Proteomes" id="UP000572377"/>
    </source>
</evidence>
<keyword evidence="1" id="KW-1133">Transmembrane helix</keyword>
<feature type="transmembrane region" description="Helical" evidence="1">
    <location>
        <begin position="6"/>
        <end position="31"/>
    </location>
</feature>
<keyword evidence="1" id="KW-0812">Transmembrane</keyword>
<gene>
    <name evidence="2" type="ORF">HMH01_09825</name>
</gene>
<sequence>MDFGSFWTVWFWICHVATWSVLSHFALGVPFDMILEVNREKSEDGPWARATEALILAQVFRYTALGRRYGVVLTGVTAFLVTVLLTFSVMEQMELARALATILLPMTVIYATSLQTAFRIERRGLRGADLRGAVRFQRLVNQLIGLLAIMAAVALAIWEQVRLMQPWWF</sequence>
<comment type="caution">
    <text evidence="2">The sequence shown here is derived from an EMBL/GenBank/DDBJ whole genome shotgun (WGS) entry which is preliminary data.</text>
</comment>
<dbReference type="Proteomes" id="UP000572377">
    <property type="component" value="Unassembled WGS sequence"/>
</dbReference>
<accession>A0A849L3E1</accession>
<name>A0A849L3E1_9RHOB</name>
<dbReference type="AlphaFoldDB" id="A0A849L3E1"/>
<keyword evidence="1" id="KW-0472">Membrane</keyword>
<feature type="transmembrane region" description="Helical" evidence="1">
    <location>
        <begin position="139"/>
        <end position="158"/>
    </location>
</feature>
<keyword evidence="3" id="KW-1185">Reference proteome</keyword>
<evidence type="ECO:0000256" key="1">
    <source>
        <dbReference type="SAM" id="Phobius"/>
    </source>
</evidence>
<feature type="transmembrane region" description="Helical" evidence="1">
    <location>
        <begin position="69"/>
        <end position="89"/>
    </location>
</feature>
<feature type="transmembrane region" description="Helical" evidence="1">
    <location>
        <begin position="95"/>
        <end position="118"/>
    </location>
</feature>
<reference evidence="2 3" key="1">
    <citation type="submission" date="2020-05" db="EMBL/GenBank/DDBJ databases">
        <title>Gimesia benthica sp. nov., a novel planctomycete isolated from a deep-sea water sample of the Northwest Indian Ocean.</title>
        <authorList>
            <person name="Wang J."/>
            <person name="Ruan C."/>
            <person name="Song L."/>
            <person name="Zhu Y."/>
            <person name="Li A."/>
            <person name="Zheng X."/>
            <person name="Wang L."/>
            <person name="Lu Z."/>
            <person name="Huang Y."/>
            <person name="Du W."/>
            <person name="Zhou Y."/>
            <person name="Huang L."/>
            <person name="Dai X."/>
        </authorList>
    </citation>
    <scope>NUCLEOTIDE SEQUENCE [LARGE SCALE GENOMIC DNA]</scope>
    <source>
        <strain evidence="2 3">YYQ-30</strain>
    </source>
</reference>
<dbReference type="EMBL" id="JABFBC010000001">
    <property type="protein sequence ID" value="NNU80734.1"/>
    <property type="molecule type" value="Genomic_DNA"/>
</dbReference>
<evidence type="ECO:0000313" key="2">
    <source>
        <dbReference type="EMBL" id="NNU80734.1"/>
    </source>
</evidence>
<proteinExistence type="predicted"/>
<protein>
    <recommendedName>
        <fullName evidence="4">Component of SufBCD complex</fullName>
    </recommendedName>
</protein>